<dbReference type="Proteomes" id="UP000241158">
    <property type="component" value="Unassembled WGS sequence"/>
</dbReference>
<sequence length="79" mass="9133">MPPLIRRLAAGMRAYMQAKSMYWRIDYRQYTRSAGSFSFFAVAGLTGIVCLGKHFLIHLYKVRHAIEKESMLMLLQPPP</sequence>
<dbReference type="EMBL" id="PGGN01000008">
    <property type="protein sequence ID" value="PSH54620.1"/>
    <property type="molecule type" value="Genomic_DNA"/>
</dbReference>
<evidence type="ECO:0000313" key="2">
    <source>
        <dbReference type="Proteomes" id="UP000241158"/>
    </source>
</evidence>
<comment type="caution">
    <text evidence="1">The sequence shown here is derived from an EMBL/GenBank/DDBJ whole genome shotgun (WGS) entry which is preliminary data.</text>
</comment>
<protein>
    <submittedName>
        <fullName evidence="1">Uncharacterized protein</fullName>
    </submittedName>
</protein>
<proteinExistence type="predicted"/>
<organism evidence="1 2">
    <name type="scientific">Phyllobacterium endophyticum</name>
    <dbReference type="NCBI Taxonomy" id="1149773"/>
    <lineage>
        <taxon>Bacteria</taxon>
        <taxon>Pseudomonadati</taxon>
        <taxon>Pseudomonadota</taxon>
        <taxon>Alphaproteobacteria</taxon>
        <taxon>Hyphomicrobiales</taxon>
        <taxon>Phyllobacteriaceae</taxon>
        <taxon>Phyllobacterium</taxon>
    </lineage>
</organism>
<evidence type="ECO:0000313" key="1">
    <source>
        <dbReference type="EMBL" id="PSH54620.1"/>
    </source>
</evidence>
<accession>A0A2P7AK88</accession>
<gene>
    <name evidence="1" type="ORF">CU100_25915</name>
</gene>
<reference evidence="2" key="1">
    <citation type="submission" date="2017-11" db="EMBL/GenBank/DDBJ databases">
        <authorList>
            <person name="Kuznetsova I."/>
            <person name="Sazanova A."/>
            <person name="Chirak E."/>
            <person name="Safronova V."/>
            <person name="Willems A."/>
        </authorList>
    </citation>
    <scope>NUCLEOTIDE SEQUENCE [LARGE SCALE GENOMIC DNA]</scope>
    <source>
        <strain evidence="2">PEPV15</strain>
    </source>
</reference>
<name>A0A2P7AK88_9HYPH</name>
<keyword evidence="2" id="KW-1185">Reference proteome</keyword>
<dbReference type="AlphaFoldDB" id="A0A2P7AK88"/>